<dbReference type="EMBL" id="JAINUY010000001">
    <property type="protein sequence ID" value="MBZ4033615.1"/>
    <property type="molecule type" value="Genomic_DNA"/>
</dbReference>
<accession>A0A9X1H7I2</accession>
<proteinExistence type="predicted"/>
<evidence type="ECO:0000313" key="4">
    <source>
        <dbReference type="Proteomes" id="UP001139366"/>
    </source>
</evidence>
<evidence type="ECO:0000256" key="1">
    <source>
        <dbReference type="SAM" id="SignalP"/>
    </source>
</evidence>
<dbReference type="PANTHER" id="PTHR40469">
    <property type="entry name" value="SECRETED GLYCOSYL HYDROLASE"/>
    <property type="match status" value="1"/>
</dbReference>
<dbReference type="Pfam" id="PF06283">
    <property type="entry name" value="ThuA"/>
    <property type="match status" value="1"/>
</dbReference>
<feature type="domain" description="ThuA-like" evidence="2">
    <location>
        <begin position="32"/>
        <end position="253"/>
    </location>
</feature>
<keyword evidence="4" id="KW-1185">Reference proteome</keyword>
<keyword evidence="1" id="KW-0732">Signal</keyword>
<evidence type="ECO:0000313" key="3">
    <source>
        <dbReference type="EMBL" id="MBZ4033615.1"/>
    </source>
</evidence>
<dbReference type="Proteomes" id="UP001139366">
    <property type="component" value="Unassembled WGS sequence"/>
</dbReference>
<sequence length="257" mass="30175">MKNSIIIISLFFLCFSQVGCFAQKPKKRTFKTLVLYENGGHHLAFTKAAKPWLNQLAVENDFTIDYIENTKTINEAFLNQYKVFIQLDYPPYTWNEEAMKAFEKYMKNGKGGWVGLHHATLLGEFDGYPMWKWFSDFMGKIKFEDYIADFANAKVKIEDRFHPVTKGLQVDFLIKKEEWYIYDKSPRQNVHVLASVDESTFEPDSNIKMGDHPVIWTNYHFKSRNIYIFMGHSPELFENETYTKLLKNAILWAANAK</sequence>
<gene>
    <name evidence="3" type="ORF">K6T82_02485</name>
</gene>
<name>A0A9X1H7I2_9FLAO</name>
<dbReference type="InterPro" id="IPR029010">
    <property type="entry name" value="ThuA-like"/>
</dbReference>
<comment type="caution">
    <text evidence="3">The sequence shown here is derived from an EMBL/GenBank/DDBJ whole genome shotgun (WGS) entry which is preliminary data.</text>
</comment>
<dbReference type="RefSeq" id="WP_223704431.1">
    <property type="nucleotide sequence ID" value="NZ_JAINUY010000001.1"/>
</dbReference>
<dbReference type="AlphaFoldDB" id="A0A9X1H7I2"/>
<evidence type="ECO:0000259" key="2">
    <source>
        <dbReference type="Pfam" id="PF06283"/>
    </source>
</evidence>
<reference evidence="3 4" key="1">
    <citation type="journal article" date="2023" name="Antonie Van Leeuwenhoek">
        <title>Flavobacterium potami sp. nov., a multi-metal resistance genes harbouring bacterium isolated from shallow river silt.</title>
        <authorList>
            <person name="Li S."/>
            <person name="Mao S."/>
            <person name="Mu W."/>
            <person name="Guo B."/>
            <person name="Li C."/>
            <person name="Zhu Q."/>
            <person name="Hou X."/>
            <person name="Zhao Y."/>
            <person name="Wei S."/>
            <person name="Liu H."/>
            <person name="Liu A."/>
        </authorList>
    </citation>
    <scope>NUCLEOTIDE SEQUENCE [LARGE SCALE GENOMIC DNA]</scope>
    <source>
        <strain evidence="3 4">17A</strain>
    </source>
</reference>
<dbReference type="InterPro" id="IPR029062">
    <property type="entry name" value="Class_I_gatase-like"/>
</dbReference>
<feature type="chain" id="PRO_5040747324" evidence="1">
    <location>
        <begin position="23"/>
        <end position="257"/>
    </location>
</feature>
<dbReference type="SUPFAM" id="SSF52317">
    <property type="entry name" value="Class I glutamine amidotransferase-like"/>
    <property type="match status" value="1"/>
</dbReference>
<dbReference type="Gene3D" id="3.40.50.880">
    <property type="match status" value="1"/>
</dbReference>
<feature type="signal peptide" evidence="1">
    <location>
        <begin position="1"/>
        <end position="22"/>
    </location>
</feature>
<protein>
    <submittedName>
        <fullName evidence="3">ThuA domain-containing protein</fullName>
    </submittedName>
</protein>
<organism evidence="3 4">
    <name type="scientific">Flavobacterium potami</name>
    <dbReference type="NCBI Taxonomy" id="2872310"/>
    <lineage>
        <taxon>Bacteria</taxon>
        <taxon>Pseudomonadati</taxon>
        <taxon>Bacteroidota</taxon>
        <taxon>Flavobacteriia</taxon>
        <taxon>Flavobacteriales</taxon>
        <taxon>Flavobacteriaceae</taxon>
        <taxon>Flavobacterium</taxon>
    </lineage>
</organism>
<dbReference type="PANTHER" id="PTHR40469:SF2">
    <property type="entry name" value="GALACTOSE-BINDING DOMAIN-LIKE SUPERFAMILY PROTEIN"/>
    <property type="match status" value="1"/>
</dbReference>